<proteinExistence type="predicted"/>
<dbReference type="Proteomes" id="UP000221024">
    <property type="component" value="Unassembled WGS sequence"/>
</dbReference>
<reference evidence="1 2" key="1">
    <citation type="submission" date="2017-10" db="EMBL/GenBank/DDBJ databases">
        <title>Draft genome of Longimonas halophila.</title>
        <authorList>
            <person name="Goh K.M."/>
            <person name="Shamsir M.S."/>
            <person name="Lim S.W."/>
        </authorList>
    </citation>
    <scope>NUCLEOTIDE SEQUENCE [LARGE SCALE GENOMIC DNA]</scope>
    <source>
        <strain evidence="1 2">KCTC 42399</strain>
    </source>
</reference>
<name>A0A2H3NTN7_9BACT</name>
<comment type="caution">
    <text evidence="1">The sequence shown here is derived from an EMBL/GenBank/DDBJ whole genome shotgun (WGS) entry which is preliminary data.</text>
</comment>
<organism evidence="1 2">
    <name type="scientific">Longimonas halophila</name>
    <dbReference type="NCBI Taxonomy" id="1469170"/>
    <lineage>
        <taxon>Bacteria</taxon>
        <taxon>Pseudomonadati</taxon>
        <taxon>Rhodothermota</taxon>
        <taxon>Rhodothermia</taxon>
        <taxon>Rhodothermales</taxon>
        <taxon>Salisaetaceae</taxon>
        <taxon>Longimonas</taxon>
    </lineage>
</organism>
<sequence>MTASLFLLGLAWTLPLGLLGWSYYHHRQTVDQRVSCRTIVESVAVDVHSDVWMVTSSDDASVSAPAPAEAMHQTTLPKAQAVVRIQTPEGTTVYRRCEPFLN</sequence>
<keyword evidence="2" id="KW-1185">Reference proteome</keyword>
<evidence type="ECO:0000313" key="2">
    <source>
        <dbReference type="Proteomes" id="UP000221024"/>
    </source>
</evidence>
<evidence type="ECO:0000313" key="1">
    <source>
        <dbReference type="EMBL" id="PEN09586.1"/>
    </source>
</evidence>
<dbReference type="EMBL" id="PDEP01000001">
    <property type="protein sequence ID" value="PEN09586.1"/>
    <property type="molecule type" value="Genomic_DNA"/>
</dbReference>
<dbReference type="AlphaFoldDB" id="A0A2H3NTN7"/>
<gene>
    <name evidence="1" type="ORF">CRI93_02325</name>
</gene>
<protein>
    <submittedName>
        <fullName evidence="1">Uncharacterized protein</fullName>
    </submittedName>
</protein>
<accession>A0A2H3NTN7</accession>
<dbReference type="RefSeq" id="WP_098060984.1">
    <property type="nucleotide sequence ID" value="NZ_PDEP01000001.1"/>
</dbReference>